<keyword evidence="2" id="KW-1133">Transmembrane helix</keyword>
<evidence type="ECO:0000256" key="3">
    <source>
        <dbReference type="SAM" id="SignalP"/>
    </source>
</evidence>
<feature type="coiled-coil region" evidence="1">
    <location>
        <begin position="507"/>
        <end position="541"/>
    </location>
</feature>
<feature type="transmembrane region" description="Helical" evidence="2">
    <location>
        <begin position="396"/>
        <end position="417"/>
    </location>
</feature>
<feature type="transmembrane region" description="Helical" evidence="2">
    <location>
        <begin position="728"/>
        <end position="756"/>
    </location>
</feature>
<dbReference type="Proteomes" id="UP001432027">
    <property type="component" value="Unassembled WGS sequence"/>
</dbReference>
<keyword evidence="2" id="KW-0812">Transmembrane</keyword>
<protein>
    <submittedName>
        <fullName evidence="4">Uncharacterized protein</fullName>
    </submittedName>
</protein>
<feature type="chain" id="PRO_5043887694" evidence="3">
    <location>
        <begin position="31"/>
        <end position="930"/>
    </location>
</feature>
<feature type="transmembrane region" description="Helical" evidence="2">
    <location>
        <begin position="486"/>
        <end position="506"/>
    </location>
</feature>
<comment type="caution">
    <text evidence="4">The sequence shown here is derived from an EMBL/GenBank/DDBJ whole genome shotgun (WGS) entry which is preliminary data.</text>
</comment>
<evidence type="ECO:0000313" key="4">
    <source>
        <dbReference type="EMBL" id="GMS78901.1"/>
    </source>
</evidence>
<dbReference type="InterPro" id="IPR036790">
    <property type="entry name" value="Frizzled_dom_sf"/>
</dbReference>
<keyword evidence="3" id="KW-0732">Signal</keyword>
<dbReference type="Gene3D" id="1.10.2000.10">
    <property type="entry name" value="Frizzled cysteine-rich domain"/>
    <property type="match status" value="1"/>
</dbReference>
<feature type="transmembrane region" description="Helical" evidence="2">
    <location>
        <begin position="333"/>
        <end position="353"/>
    </location>
</feature>
<evidence type="ECO:0000256" key="1">
    <source>
        <dbReference type="SAM" id="Coils"/>
    </source>
</evidence>
<accession>A0AAV5S7K2</accession>
<feature type="transmembrane region" description="Helical" evidence="2">
    <location>
        <begin position="628"/>
        <end position="649"/>
    </location>
</feature>
<dbReference type="EMBL" id="BTSX01000001">
    <property type="protein sequence ID" value="GMS78901.1"/>
    <property type="molecule type" value="Genomic_DNA"/>
</dbReference>
<keyword evidence="5" id="KW-1185">Reference proteome</keyword>
<dbReference type="AlphaFoldDB" id="A0AAV5S7K2"/>
<reference evidence="4" key="1">
    <citation type="submission" date="2023-10" db="EMBL/GenBank/DDBJ databases">
        <title>Genome assembly of Pristionchus species.</title>
        <authorList>
            <person name="Yoshida K."/>
            <person name="Sommer R.J."/>
        </authorList>
    </citation>
    <scope>NUCLEOTIDE SEQUENCE</scope>
    <source>
        <strain evidence="4">RS0144</strain>
    </source>
</reference>
<sequence length="930" mass="104366">QPLGRLVSRSLTMRSILVIALLIASSTTRSISPDETDQEAFDREFPFHASEDDWRHEQPIGNALRTLVGCKDTRWECEENCHARIPIRSNGTGQLCKNPDPDETCFGQPIDYRYVPSRDPLPAEYEALRRYPKCWSVLGPMMCALVYRPCRVYEFHGKNPSAKTKMEMWQRFGVDTCKLVHELCADIIREGNFPLDLIDCKHTAEDAAWLKEKTNVAGVLASYVTTGTEQELQTIWERETAFTENCNIRYSKNASHHEPMQCMFPLVYTTHEKIRPVIDQCFLPCRNSLISSPVKFLSFRVLRAVLCLFFATLCSSIFIFLSARSKIFASSHAIFSITCCLLCLAVHLALWGLGSFSYFAELSECTRTTMGVNIRSAPFNEIASTLCIVSAVVQHVSLLCSIGFLAAAYPLSAASAARTTRTIRRNKNQKIGENSGWFRAGLVLLVIVVSSICGITAVLLKMVSTDGASGVCAFGLHSIIDHLTTVAFPGLIFCLVALAVGSWEMWREKKQREKDLENAIEERLKEEIHKEKETRKQELCENRDPHFKARNDLLNPVESRTGEFGRGAETERDGEDDVLVLERDCDSIECRLTEAQKEEISEAVRMEKHEEWRVRDKKESTESIPRRYTLVALYVCMVSLLIGVGVHWISLANSGRYEHDAVRGYMTCVVSKSIARKDVRWLYQPEHAAEKWTQGRAENDPLERRHNLASEISIHDCSLPSTGNGRLLGLLAVFILLPLLPVAVFIAAFGAGLAGVGGMAGVKERRPTGHEADEEKGEEMVLITTATAGDSPILRKRMLVSVPNDQQCSSDSDQVEWVPRLQKFRAIFESYVLDMEFSNAASAGMVLSAQAINLGQITDYHGTQDCPINYQVLDCAHERLQKLSRYLDLRIVTSDVIDEMKVVIAGVDSQVKINQMPNARECLAHQFSLN</sequence>
<organism evidence="4 5">
    <name type="scientific">Pristionchus entomophagus</name>
    <dbReference type="NCBI Taxonomy" id="358040"/>
    <lineage>
        <taxon>Eukaryota</taxon>
        <taxon>Metazoa</taxon>
        <taxon>Ecdysozoa</taxon>
        <taxon>Nematoda</taxon>
        <taxon>Chromadorea</taxon>
        <taxon>Rhabditida</taxon>
        <taxon>Rhabditina</taxon>
        <taxon>Diplogasteromorpha</taxon>
        <taxon>Diplogasteroidea</taxon>
        <taxon>Neodiplogasteridae</taxon>
        <taxon>Pristionchus</taxon>
    </lineage>
</organism>
<proteinExistence type="predicted"/>
<feature type="non-terminal residue" evidence="4">
    <location>
        <position position="1"/>
    </location>
</feature>
<name>A0AAV5S7K2_9BILA</name>
<dbReference type="Gene3D" id="1.20.1070.10">
    <property type="entry name" value="Rhodopsin 7-helix transmembrane proteins"/>
    <property type="match status" value="1"/>
</dbReference>
<gene>
    <name evidence="4" type="ORF">PENTCL1PPCAC_1076</name>
</gene>
<evidence type="ECO:0000313" key="5">
    <source>
        <dbReference type="Proteomes" id="UP001432027"/>
    </source>
</evidence>
<evidence type="ECO:0000256" key="2">
    <source>
        <dbReference type="SAM" id="Phobius"/>
    </source>
</evidence>
<feature type="signal peptide" evidence="3">
    <location>
        <begin position="1"/>
        <end position="30"/>
    </location>
</feature>
<keyword evidence="2" id="KW-0472">Membrane</keyword>
<keyword evidence="1" id="KW-0175">Coiled coil</keyword>
<feature type="transmembrane region" description="Helical" evidence="2">
    <location>
        <begin position="301"/>
        <end position="321"/>
    </location>
</feature>
<feature type="non-terminal residue" evidence="4">
    <location>
        <position position="930"/>
    </location>
</feature>
<feature type="transmembrane region" description="Helical" evidence="2">
    <location>
        <begin position="437"/>
        <end position="460"/>
    </location>
</feature>